<evidence type="ECO:0000313" key="6">
    <source>
        <dbReference type="Proteomes" id="UP001152614"/>
    </source>
</evidence>
<dbReference type="Proteomes" id="UP001152614">
    <property type="component" value="Unassembled WGS sequence"/>
</dbReference>
<dbReference type="EMBL" id="JAOWLY010000001">
    <property type="protein sequence ID" value="MDG4982897.1"/>
    <property type="molecule type" value="Genomic_DNA"/>
</dbReference>
<dbReference type="Gene3D" id="3.40.50.150">
    <property type="entry name" value="Vaccinia Virus protein VP39"/>
    <property type="match status" value="2"/>
</dbReference>
<dbReference type="SUPFAM" id="SSF53335">
    <property type="entry name" value="S-adenosyl-L-methionine-dependent methyltransferases"/>
    <property type="match status" value="2"/>
</dbReference>
<keyword evidence="3" id="KW-0680">Restriction system</keyword>
<evidence type="ECO:0000256" key="3">
    <source>
        <dbReference type="ARBA" id="ARBA00022747"/>
    </source>
</evidence>
<dbReference type="GO" id="GO:0032259">
    <property type="term" value="P:methylation"/>
    <property type="evidence" value="ECO:0007669"/>
    <property type="project" value="UniProtKB-KW"/>
</dbReference>
<evidence type="ECO:0000256" key="1">
    <source>
        <dbReference type="ARBA" id="ARBA00022603"/>
    </source>
</evidence>
<dbReference type="GO" id="GO:0003677">
    <property type="term" value="F:DNA binding"/>
    <property type="evidence" value="ECO:0007669"/>
    <property type="project" value="InterPro"/>
</dbReference>
<name>A0A9X4S464_9LACT</name>
<evidence type="ECO:0000256" key="2">
    <source>
        <dbReference type="ARBA" id="ARBA00022679"/>
    </source>
</evidence>
<organism evidence="5 6">
    <name type="scientific">Lactococcus lactis</name>
    <dbReference type="NCBI Taxonomy" id="1358"/>
    <lineage>
        <taxon>Bacteria</taxon>
        <taxon>Bacillati</taxon>
        <taxon>Bacillota</taxon>
        <taxon>Bacilli</taxon>
        <taxon>Lactobacillales</taxon>
        <taxon>Streptococcaceae</taxon>
        <taxon>Lactococcus</taxon>
    </lineage>
</organism>
<proteinExistence type="predicted"/>
<keyword evidence="1" id="KW-0489">Methyltransferase</keyword>
<accession>A0A9X4S464</accession>
<evidence type="ECO:0000313" key="5">
    <source>
        <dbReference type="EMBL" id="MDG4982897.1"/>
    </source>
</evidence>
<protein>
    <submittedName>
        <fullName evidence="5">Site-specific DNA-methyltransferase</fullName>
    </submittedName>
</protein>
<dbReference type="InterPro" id="IPR029063">
    <property type="entry name" value="SAM-dependent_MTases_sf"/>
</dbReference>
<feature type="domain" description="DNA methylase N-4/N-6" evidence="4">
    <location>
        <begin position="11"/>
        <end position="85"/>
    </location>
</feature>
<dbReference type="Pfam" id="PF01555">
    <property type="entry name" value="N6_N4_Mtase"/>
    <property type="match status" value="1"/>
</dbReference>
<dbReference type="GO" id="GO:0008170">
    <property type="term" value="F:N-methyltransferase activity"/>
    <property type="evidence" value="ECO:0007669"/>
    <property type="project" value="InterPro"/>
</dbReference>
<reference evidence="5" key="1">
    <citation type="submission" date="2022-10" db="EMBL/GenBank/DDBJ databases">
        <authorList>
            <person name="Turner M.S."/>
            <person name="Huang W."/>
        </authorList>
    </citation>
    <scope>NUCLEOTIDE SEQUENCE</scope>
    <source>
        <strain evidence="5">3</strain>
    </source>
</reference>
<dbReference type="AlphaFoldDB" id="A0A9X4S464"/>
<keyword evidence="2" id="KW-0808">Transferase</keyword>
<comment type="caution">
    <text evidence="5">The sequence shown here is derived from an EMBL/GenBank/DDBJ whole genome shotgun (WGS) entry which is preliminary data.</text>
</comment>
<sequence>MTIQAKINQRKGSFWDFENISKDMLHRIATYPATMVPDMQREIISIVIEEDSSIKNIMDPFHGSGVTMVEGKKLGLFPIGIDINPLANIITKVKLQGVDKEKVYSHNVLIENKLMDESFDYNIHSFYKINKWFKPEIIESLSKIHDAIIEVDDKLIREYYWVCLVNIVRKYSNTRSSTFKLHIKPKEVIDTIQDNVITDFIKSINSHYKFLPNFKTNQEEFTLISGDVKEKLKVVAKNSVDLICTSPPYGDNATTVTYGQYSMLPIFWIDKKDLIEFDEKLIENYSSLDSASLGGVKSQKIFEYQSKVLDEYLLKIAHDKHRKVIGFLNDYLETLELMMDTLRSGKYLVLTLGNRRVDNKIMPLTEITEEFLEGRGVKLISRFDRNISKKRIPRKVSRVNDIAVESMSKEYILIFQK</sequence>
<evidence type="ECO:0000259" key="4">
    <source>
        <dbReference type="Pfam" id="PF01555"/>
    </source>
</evidence>
<gene>
    <name evidence="5" type="ORF">OGZ51_01865</name>
</gene>
<dbReference type="InterPro" id="IPR002941">
    <property type="entry name" value="DNA_methylase_N4/N6"/>
</dbReference>
<dbReference type="GO" id="GO:0009307">
    <property type="term" value="P:DNA restriction-modification system"/>
    <property type="evidence" value="ECO:0007669"/>
    <property type="project" value="UniProtKB-KW"/>
</dbReference>
<dbReference type="RefSeq" id="WP_278228680.1">
    <property type="nucleotide sequence ID" value="NZ_JAOWLY010000001.1"/>
</dbReference>
<reference evidence="5" key="2">
    <citation type="journal article" date="2023" name="Food Microbiol.">
        <title>Evaluation of the fermentation potential of lactic acid bacteria isolated from herbs, fruits and vegetables as starter cultures in nut-based milk alternatives.</title>
        <authorList>
            <person name="Huang W."/>
            <person name="Dong A."/>
            <person name="Pham H.T."/>
            <person name="Zhou C."/>
            <person name="Huo Z."/>
            <person name="Watjen A.P."/>
            <person name="Prakash S."/>
            <person name="Bang-Berthelsen C.H."/>
            <person name="Turner M.S."/>
        </authorList>
    </citation>
    <scope>NUCLEOTIDE SEQUENCE</scope>
    <source>
        <strain evidence="5">3</strain>
    </source>
</reference>